<feature type="transmembrane region" description="Helical" evidence="1">
    <location>
        <begin position="196"/>
        <end position="215"/>
    </location>
</feature>
<feature type="transmembrane region" description="Helical" evidence="1">
    <location>
        <begin position="52"/>
        <end position="75"/>
    </location>
</feature>
<dbReference type="RefSeq" id="WP_268379951.1">
    <property type="nucleotide sequence ID" value="NZ_JAPQTC020000002.1"/>
</dbReference>
<feature type="transmembrane region" description="Helical" evidence="1">
    <location>
        <begin position="221"/>
        <end position="240"/>
    </location>
</feature>
<proteinExistence type="predicted"/>
<keyword evidence="1" id="KW-1133">Transmembrane helix</keyword>
<evidence type="ECO:0000313" key="3">
    <source>
        <dbReference type="Proteomes" id="UP001074635"/>
    </source>
</evidence>
<keyword evidence="1" id="KW-0812">Transmembrane</keyword>
<evidence type="ECO:0000313" key="2">
    <source>
        <dbReference type="EMBL" id="MDT8504238.1"/>
    </source>
</evidence>
<name>A0ABU3MTF8_9BURK</name>
<dbReference type="EMBL" id="JAPQTC020000002">
    <property type="protein sequence ID" value="MDT8504238.1"/>
    <property type="molecule type" value="Genomic_DNA"/>
</dbReference>
<keyword evidence="1" id="KW-0472">Membrane</keyword>
<reference evidence="2" key="1">
    <citation type="submission" date="2023-08" db="EMBL/GenBank/DDBJ databases">
        <title>Study of Resistomes in environmental pathogenic environmental.</title>
        <authorList>
            <person name="Bhattacharjee A."/>
            <person name="Singh A.K."/>
        </authorList>
    </citation>
    <scope>NUCLEOTIDE SEQUENCE</scope>
    <source>
        <strain evidence="2">S1</strain>
    </source>
</reference>
<feature type="transmembrane region" description="Helical" evidence="1">
    <location>
        <begin position="125"/>
        <end position="144"/>
    </location>
</feature>
<feature type="transmembrane region" description="Helical" evidence="1">
    <location>
        <begin position="164"/>
        <end position="184"/>
    </location>
</feature>
<protein>
    <submittedName>
        <fullName evidence="2">Uncharacterized protein</fullName>
    </submittedName>
</protein>
<feature type="transmembrane region" description="Helical" evidence="1">
    <location>
        <begin position="95"/>
        <end position="113"/>
    </location>
</feature>
<feature type="transmembrane region" description="Helical" evidence="1">
    <location>
        <begin position="20"/>
        <end position="40"/>
    </location>
</feature>
<gene>
    <name evidence="2" type="ORF">OYC61_008045</name>
</gene>
<comment type="caution">
    <text evidence="2">The sequence shown here is derived from an EMBL/GenBank/DDBJ whole genome shotgun (WGS) entry which is preliminary data.</text>
</comment>
<evidence type="ECO:0000256" key="1">
    <source>
        <dbReference type="SAM" id="Phobius"/>
    </source>
</evidence>
<accession>A0ABU3MTF8</accession>
<keyword evidence="3" id="KW-1185">Reference proteome</keyword>
<organism evidence="2 3">
    <name type="scientific">Alcaligenes nematophilus</name>
    <dbReference type="NCBI Taxonomy" id="2994643"/>
    <lineage>
        <taxon>Bacteria</taxon>
        <taxon>Pseudomonadati</taxon>
        <taxon>Pseudomonadota</taxon>
        <taxon>Betaproteobacteria</taxon>
        <taxon>Burkholderiales</taxon>
        <taxon>Alcaligenaceae</taxon>
        <taxon>Alcaligenes</taxon>
    </lineage>
</organism>
<dbReference type="Proteomes" id="UP001074635">
    <property type="component" value="Unassembled WGS sequence"/>
</dbReference>
<sequence length="357" mass="38382">MEKVKPAFSVWGTLKSVNGLALLWNLVLILGGLVLLAFVLSNGFLPELDLSGAVSLLASVSLVSLFFIFAIFMLTTAGGWAMYSWFGKWDAKLRGQTSMLVALFAASAVYAALSIPGEAPRLIRIVSVVVFIAMTVSCLLFGVWRFKVARSNQGFGKELGLSAGALFIGVVLMTYNAMVFLQLYRAQPGSEDVAQWAGFGVWLIAQAVCMGLVASCSTLTARLQVSGALGTVGFFFLLILSNNPNFVMDRVAKALGIGALQEISLAVTGEGCQVLSVFSEGFLCTPELDVSVYVIEPVTLRSRFGKQVLIEYVRPLDGSGDSNETIVFKAVMQAADVLGWQVRGVAGKMTAEERRER</sequence>